<sequence length="333" mass="34945">MNGAPFAKIAWLGAVRRCIVIPAAQRLVIEHIGDTADRNGMGARMSTDRVTAELGVSPETVKRARSAATQNGLWVVVSKPRRGRPRAEGGNARAAEYRLTAPDKRVSGAPITGDKEVSDAPKLGQKRAKNGSVETTPSGSSSGSSSVKQAAAAFGSGPSTGEPRPAGDDAAAAPGCESESSDTASATASDAPTANDAEAFWAETDPAAVDRGLITEILNECPPPIAEQLRRQIANIQAQGWCEDRDISGGLFKWRNRPDLGPNALPNLVGDAWRDNQAADAASTQLAADRAANTAADATRKAIDNCTDCDDYGRLSDLTDCPRHANFRRSRVS</sequence>
<dbReference type="EMBL" id="AP027452">
    <property type="protein sequence ID" value="BDY26624.1"/>
    <property type="molecule type" value="Genomic_DNA"/>
</dbReference>
<evidence type="ECO:0008006" key="4">
    <source>
        <dbReference type="Google" id="ProtNLM"/>
    </source>
</evidence>
<organism evidence="2 3">
    <name type="scientific">Mycolicibacterium mageritense</name>
    <name type="common">Mycobacterium mageritense</name>
    <dbReference type="NCBI Taxonomy" id="53462"/>
    <lineage>
        <taxon>Bacteria</taxon>
        <taxon>Bacillati</taxon>
        <taxon>Actinomycetota</taxon>
        <taxon>Actinomycetes</taxon>
        <taxon>Mycobacteriales</taxon>
        <taxon>Mycobacteriaceae</taxon>
        <taxon>Mycolicibacterium</taxon>
    </lineage>
</organism>
<feature type="region of interest" description="Disordered" evidence="1">
    <location>
        <begin position="79"/>
        <end position="193"/>
    </location>
</feature>
<evidence type="ECO:0000256" key="1">
    <source>
        <dbReference type="SAM" id="MobiDB-lite"/>
    </source>
</evidence>
<dbReference type="Proteomes" id="UP001241092">
    <property type="component" value="Chromosome"/>
</dbReference>
<feature type="compositionally biased region" description="Low complexity" evidence="1">
    <location>
        <begin position="181"/>
        <end position="193"/>
    </location>
</feature>
<accession>A0AAI8TPM3</accession>
<protein>
    <recommendedName>
        <fullName evidence="4">Helix-turn-helix domain-containing protein</fullName>
    </recommendedName>
</protein>
<evidence type="ECO:0000313" key="2">
    <source>
        <dbReference type="EMBL" id="BDY26624.1"/>
    </source>
</evidence>
<proteinExistence type="predicted"/>
<gene>
    <name evidence="2" type="ORF">hbim_00538</name>
</gene>
<reference evidence="2" key="1">
    <citation type="submission" date="2023-03" db="EMBL/GenBank/DDBJ databases">
        <title>Draft genome sequence of a Mycolicibacterium mageritense strain H4_3_1 isolated from a hybrid biological-inorganic system reactor.</title>
        <authorList>
            <person name="Feng X."/>
            <person name="Kazama D."/>
            <person name="Sato K."/>
            <person name="Kobayashi H."/>
        </authorList>
    </citation>
    <scope>NUCLEOTIDE SEQUENCE</scope>
    <source>
        <strain evidence="2">H4_3_1</strain>
    </source>
</reference>
<dbReference type="AlphaFoldDB" id="A0AAI8TPM3"/>
<evidence type="ECO:0000313" key="3">
    <source>
        <dbReference type="Proteomes" id="UP001241092"/>
    </source>
</evidence>
<name>A0AAI8TPM3_MYCME</name>
<dbReference type="RefSeq" id="WP_286213352.1">
    <property type="nucleotide sequence ID" value="NZ_AP027452.1"/>
</dbReference>